<evidence type="ECO:0000313" key="2">
    <source>
        <dbReference type="RefSeq" id="XP_071937579.1"/>
    </source>
</evidence>
<gene>
    <name evidence="2" type="primary">LOC140037358</name>
</gene>
<evidence type="ECO:0000313" key="1">
    <source>
        <dbReference type="Proteomes" id="UP001652660"/>
    </source>
</evidence>
<name>A0ABM4X0L8_COFAR</name>
<dbReference type="GeneID" id="140037358"/>
<organism evidence="1 2">
    <name type="scientific">Coffea arabica</name>
    <name type="common">Arabian coffee</name>
    <dbReference type="NCBI Taxonomy" id="13443"/>
    <lineage>
        <taxon>Eukaryota</taxon>
        <taxon>Viridiplantae</taxon>
        <taxon>Streptophyta</taxon>
        <taxon>Embryophyta</taxon>
        <taxon>Tracheophyta</taxon>
        <taxon>Spermatophyta</taxon>
        <taxon>Magnoliopsida</taxon>
        <taxon>eudicotyledons</taxon>
        <taxon>Gunneridae</taxon>
        <taxon>Pentapetalae</taxon>
        <taxon>asterids</taxon>
        <taxon>lamiids</taxon>
        <taxon>Gentianales</taxon>
        <taxon>Rubiaceae</taxon>
        <taxon>Ixoroideae</taxon>
        <taxon>Gardenieae complex</taxon>
        <taxon>Bertiereae - Coffeeae clade</taxon>
        <taxon>Coffeeae</taxon>
        <taxon>Coffea</taxon>
    </lineage>
</organism>
<proteinExistence type="predicted"/>
<dbReference type="Proteomes" id="UP001652660">
    <property type="component" value="Chromosome 2e"/>
</dbReference>
<keyword evidence="1" id="KW-1185">Reference proteome</keyword>
<dbReference type="Gene3D" id="1.10.472.10">
    <property type="entry name" value="Cyclin-like"/>
    <property type="match status" value="1"/>
</dbReference>
<dbReference type="RefSeq" id="XP_071937579.1">
    <property type="nucleotide sequence ID" value="XM_072081478.1"/>
</dbReference>
<dbReference type="PANTHER" id="PTHR47523">
    <property type="entry name" value="F21O3.11 PROTEIN"/>
    <property type="match status" value="1"/>
</dbReference>
<sequence>MRRRRMLYLLGNASVESLSSAEYSKLTSVRSVIVEVRERFQSHSMRSYRARFLRIYELCLNDNETSFLGMEQVQQFSSFSSVSLQESLMINTLQFNLSVPTPYVFMRHFLKIASSFYLLGKIIF</sequence>
<protein>
    <submittedName>
        <fullName evidence="2">Uncharacterized protein</fullName>
    </submittedName>
</protein>
<dbReference type="PANTHER" id="PTHR47523:SF1">
    <property type="entry name" value="F21O3.11 PROTEIN"/>
    <property type="match status" value="1"/>
</dbReference>
<reference evidence="2" key="1">
    <citation type="submission" date="2025-08" db="UniProtKB">
        <authorList>
            <consortium name="RefSeq"/>
        </authorList>
    </citation>
    <scope>IDENTIFICATION</scope>
    <source>
        <tissue evidence="2">Leaves</tissue>
    </source>
</reference>
<accession>A0ABM4X0L8</accession>